<evidence type="ECO:0000313" key="1">
    <source>
        <dbReference type="EMBL" id="SIS59727.1"/>
    </source>
</evidence>
<organism evidence="1 2">
    <name type="scientific">Belliella pelovolcani</name>
    <dbReference type="NCBI Taxonomy" id="529505"/>
    <lineage>
        <taxon>Bacteria</taxon>
        <taxon>Pseudomonadati</taxon>
        <taxon>Bacteroidota</taxon>
        <taxon>Cytophagia</taxon>
        <taxon>Cytophagales</taxon>
        <taxon>Cyclobacteriaceae</taxon>
        <taxon>Belliella</taxon>
    </lineage>
</organism>
<name>A0A1N7KDN8_9BACT</name>
<protein>
    <submittedName>
        <fullName evidence="1">RHS repeat-associated core domain-containing protein</fullName>
    </submittedName>
</protein>
<dbReference type="Proteomes" id="UP000186026">
    <property type="component" value="Unassembled WGS sequence"/>
</dbReference>
<dbReference type="AlphaFoldDB" id="A0A1N7KDN8"/>
<dbReference type="STRING" id="529505.SAMN05421761_1024"/>
<keyword evidence="2" id="KW-1185">Reference proteome</keyword>
<reference evidence="2" key="1">
    <citation type="submission" date="2017-01" db="EMBL/GenBank/DDBJ databases">
        <authorList>
            <person name="Varghese N."/>
            <person name="Submissions S."/>
        </authorList>
    </citation>
    <scope>NUCLEOTIDE SEQUENCE [LARGE SCALE GENOMIC DNA]</scope>
    <source>
        <strain evidence="2">DSM 46698</strain>
    </source>
</reference>
<dbReference type="PANTHER" id="PTHR32305:SF15">
    <property type="entry name" value="PROTEIN RHSA-RELATED"/>
    <property type="match status" value="1"/>
</dbReference>
<dbReference type="InterPro" id="IPR022385">
    <property type="entry name" value="Rhs_assc_core"/>
</dbReference>
<dbReference type="EMBL" id="FTOP01000002">
    <property type="protein sequence ID" value="SIS59727.1"/>
    <property type="molecule type" value="Genomic_DNA"/>
</dbReference>
<dbReference type="Gene3D" id="2.180.10.10">
    <property type="entry name" value="RHS repeat-associated core"/>
    <property type="match status" value="1"/>
</dbReference>
<gene>
    <name evidence="1" type="ORF">SAMN05421761_1024</name>
</gene>
<evidence type="ECO:0000313" key="2">
    <source>
        <dbReference type="Proteomes" id="UP000186026"/>
    </source>
</evidence>
<sequence>MSKNAANKHEVLENNLYIPQDGFMETFLVNETDENVWFDDFSIMSTGSPVIQETHYDPWGLELTGLGFQASSMKVNKYLYNGKEYVDDLNLNIYDYGARGYDPAIGRWGVVDPLAEEYHDVSPFNYAINNPIRFIDPDGNSVWDMTTDKAHKSALASFARTKEGKRFLAQYAKAGQKIGGVRFSKDGKYSHQHVAFYSASNLDGGAHGMTRSFLRTKQTPKGLKLTDLTESTIRENKGNLGNLSFAIDIKKGISENDALITIGHEAFIHVEKTSNDVKEGLFSFFHGEFGSGSERDTNFSIFMGGLIGDESDHRLAVNGEVVSMENFVKELDSLLGGNTFSKKYEDWKNAEKKRLEKN</sequence>
<dbReference type="PANTHER" id="PTHR32305">
    <property type="match status" value="1"/>
</dbReference>
<accession>A0A1N7KDN8</accession>
<dbReference type="NCBIfam" id="TIGR03696">
    <property type="entry name" value="Rhs_assc_core"/>
    <property type="match status" value="1"/>
</dbReference>
<proteinExistence type="predicted"/>
<dbReference type="InterPro" id="IPR050708">
    <property type="entry name" value="T6SS_VgrG/RHS"/>
</dbReference>